<proteinExistence type="predicted"/>
<gene>
    <name evidence="2" type="ORF">D7Z94_14845</name>
</gene>
<organism evidence="2 3">
    <name type="scientific">Ulvibacterium marinum</name>
    <dbReference type="NCBI Taxonomy" id="2419782"/>
    <lineage>
        <taxon>Bacteria</taxon>
        <taxon>Pseudomonadati</taxon>
        <taxon>Bacteroidota</taxon>
        <taxon>Flavobacteriia</taxon>
        <taxon>Flavobacteriales</taxon>
        <taxon>Flavobacteriaceae</taxon>
        <taxon>Ulvibacterium</taxon>
    </lineage>
</organism>
<keyword evidence="3" id="KW-1185">Reference proteome</keyword>
<evidence type="ECO:0000313" key="3">
    <source>
        <dbReference type="Proteomes" id="UP000276603"/>
    </source>
</evidence>
<keyword evidence="1" id="KW-0812">Transmembrane</keyword>
<sequence>MVFSSCYSYKTMDTGTSVISKGKKYKIITADNKNHKIWILKYGDTLIGRKSKSSGTLTKLAQEEVMVIKERKFSFLKTAGLPIILAGTALGILAITFGPDFDLDIDYMQN</sequence>
<keyword evidence="1" id="KW-1133">Transmembrane helix</keyword>
<dbReference type="EMBL" id="RBCJ01000003">
    <property type="protein sequence ID" value="RKN79575.1"/>
    <property type="molecule type" value="Genomic_DNA"/>
</dbReference>
<feature type="transmembrane region" description="Helical" evidence="1">
    <location>
        <begin position="79"/>
        <end position="98"/>
    </location>
</feature>
<comment type="caution">
    <text evidence="2">The sequence shown here is derived from an EMBL/GenBank/DDBJ whole genome shotgun (WGS) entry which is preliminary data.</text>
</comment>
<accession>A0A3B0C0P1</accession>
<name>A0A3B0C0P1_9FLAO</name>
<keyword evidence="1" id="KW-0472">Membrane</keyword>
<dbReference type="AlphaFoldDB" id="A0A3B0C0P1"/>
<dbReference type="Proteomes" id="UP000276603">
    <property type="component" value="Unassembled WGS sequence"/>
</dbReference>
<protein>
    <submittedName>
        <fullName evidence="2">Uncharacterized protein</fullName>
    </submittedName>
</protein>
<evidence type="ECO:0000313" key="2">
    <source>
        <dbReference type="EMBL" id="RKN79575.1"/>
    </source>
</evidence>
<evidence type="ECO:0000256" key="1">
    <source>
        <dbReference type="SAM" id="Phobius"/>
    </source>
</evidence>
<reference evidence="2 3" key="1">
    <citation type="submission" date="2018-10" db="EMBL/GenBank/DDBJ databases">
        <title>Ulvibacterium marinum gen. nov., sp. nov., a novel marine bacterium of the family Flavobacteriaceae, isolated from a culture of the green alga Ulva prolifera.</title>
        <authorList>
            <person name="Zhang Z."/>
        </authorList>
    </citation>
    <scope>NUCLEOTIDE SEQUENCE [LARGE SCALE GENOMIC DNA]</scope>
    <source>
        <strain evidence="2 3">CCMM003</strain>
    </source>
</reference>